<dbReference type="Proteomes" id="UP000292957">
    <property type="component" value="Unassembled WGS sequence"/>
</dbReference>
<evidence type="ECO:0000256" key="2">
    <source>
        <dbReference type="ARBA" id="ARBA00022827"/>
    </source>
</evidence>
<gene>
    <name evidence="6" type="ORF">BD311DRAFT_802566</name>
</gene>
<dbReference type="PANTHER" id="PTHR46972:SF1">
    <property type="entry name" value="FAD DEPENDENT OXIDOREDUCTASE DOMAIN-CONTAINING PROTEIN"/>
    <property type="match status" value="1"/>
</dbReference>
<dbReference type="InterPro" id="IPR002938">
    <property type="entry name" value="FAD-bd"/>
</dbReference>
<dbReference type="PRINTS" id="PR00420">
    <property type="entry name" value="RNGMNOXGNASE"/>
</dbReference>
<feature type="domain" description="FAD-binding" evidence="5">
    <location>
        <begin position="9"/>
        <end position="352"/>
    </location>
</feature>
<proteinExistence type="predicted"/>
<dbReference type="Pfam" id="PF01494">
    <property type="entry name" value="FAD_binding_3"/>
    <property type="match status" value="1"/>
</dbReference>
<dbReference type="GO" id="GO:0071949">
    <property type="term" value="F:FAD binding"/>
    <property type="evidence" value="ECO:0007669"/>
    <property type="project" value="InterPro"/>
</dbReference>
<dbReference type="InterPro" id="IPR036188">
    <property type="entry name" value="FAD/NAD-bd_sf"/>
</dbReference>
<dbReference type="OrthoDB" id="655030at2759"/>
<dbReference type="EMBL" id="ML143389">
    <property type="protein sequence ID" value="TBU34192.1"/>
    <property type="molecule type" value="Genomic_DNA"/>
</dbReference>
<evidence type="ECO:0000313" key="6">
    <source>
        <dbReference type="EMBL" id="TBU34192.1"/>
    </source>
</evidence>
<evidence type="ECO:0000256" key="4">
    <source>
        <dbReference type="ARBA" id="ARBA00023033"/>
    </source>
</evidence>
<sequence>MAKPTYPRIAVIGGGPGGLVLALTLYRHGIPSTVYERDTSFDSRAHIGGMLDLKYESGQRALRENGLEETLACNSRPEAAAMRGYDSAGNVLFAQDPDPNHDPKDISPEIDRSVLRKILVDAIPADAVKWGHALASVRDLGNGERELTFANGNATVVDILVGADGANSRVRPLVSAAVPTYTGVTGAEISIAPEDTKKPELQDAVELVGRGSMFSWGPEKMFGSQLNGDGRIRTYAWFPTPADWKLPDDPTEAPSFRKLIEYCDDNATYQRPLYRLPLDHKWEHVPGVTILGDAAHLASPFGGGEGANLAMLDALELGVILVNAINSGRSVEEREEAIAAWEEERMTVANRIAVISDENLQACVSPDAPASVLKAMAKFTKEQKERQTA</sequence>
<dbReference type="GO" id="GO:0004497">
    <property type="term" value="F:monooxygenase activity"/>
    <property type="evidence" value="ECO:0007669"/>
    <property type="project" value="UniProtKB-KW"/>
</dbReference>
<accession>A0A4Q9N4L9</accession>
<protein>
    <submittedName>
        <fullName evidence="6">Monooxygenase</fullName>
    </submittedName>
</protein>
<evidence type="ECO:0000256" key="1">
    <source>
        <dbReference type="ARBA" id="ARBA00022630"/>
    </source>
</evidence>
<keyword evidence="1" id="KW-0285">Flavoprotein</keyword>
<reference evidence="6" key="1">
    <citation type="submission" date="2019-01" db="EMBL/GenBank/DDBJ databases">
        <title>Draft genome sequences of three monokaryotic isolates of the white-rot basidiomycete fungus Dichomitus squalens.</title>
        <authorList>
            <consortium name="DOE Joint Genome Institute"/>
            <person name="Lopez S.C."/>
            <person name="Andreopoulos B."/>
            <person name="Pangilinan J."/>
            <person name="Lipzen A."/>
            <person name="Riley R."/>
            <person name="Ahrendt S."/>
            <person name="Ng V."/>
            <person name="Barry K."/>
            <person name="Daum C."/>
            <person name="Grigoriev I.V."/>
            <person name="Hilden K.S."/>
            <person name="Makela M.R."/>
            <person name="de Vries R.P."/>
        </authorList>
    </citation>
    <scope>NUCLEOTIDE SEQUENCE [LARGE SCALE GENOMIC DNA]</scope>
    <source>
        <strain evidence="6">OM18370.1</strain>
    </source>
</reference>
<keyword evidence="2" id="KW-0274">FAD</keyword>
<dbReference type="AlphaFoldDB" id="A0A4Q9N4L9"/>
<keyword evidence="3" id="KW-0560">Oxidoreductase</keyword>
<evidence type="ECO:0000256" key="3">
    <source>
        <dbReference type="ARBA" id="ARBA00023002"/>
    </source>
</evidence>
<dbReference type="SUPFAM" id="SSF51905">
    <property type="entry name" value="FAD/NAD(P)-binding domain"/>
    <property type="match status" value="1"/>
</dbReference>
<organism evidence="6">
    <name type="scientific">Dichomitus squalens</name>
    <dbReference type="NCBI Taxonomy" id="114155"/>
    <lineage>
        <taxon>Eukaryota</taxon>
        <taxon>Fungi</taxon>
        <taxon>Dikarya</taxon>
        <taxon>Basidiomycota</taxon>
        <taxon>Agaricomycotina</taxon>
        <taxon>Agaricomycetes</taxon>
        <taxon>Polyporales</taxon>
        <taxon>Polyporaceae</taxon>
        <taxon>Dichomitus</taxon>
    </lineage>
</organism>
<name>A0A4Q9N4L9_9APHY</name>
<dbReference type="Gene3D" id="3.50.50.60">
    <property type="entry name" value="FAD/NAD(P)-binding domain"/>
    <property type="match status" value="1"/>
</dbReference>
<dbReference type="PANTHER" id="PTHR46972">
    <property type="entry name" value="MONOOXYGENASE ASQM-RELATED"/>
    <property type="match status" value="1"/>
</dbReference>
<keyword evidence="4 6" id="KW-0503">Monooxygenase</keyword>
<evidence type="ECO:0000259" key="5">
    <source>
        <dbReference type="Pfam" id="PF01494"/>
    </source>
</evidence>